<dbReference type="GO" id="GO:0005975">
    <property type="term" value="P:carbohydrate metabolic process"/>
    <property type="evidence" value="ECO:0007669"/>
    <property type="project" value="InterPro"/>
</dbReference>
<dbReference type="Gene3D" id="3.20.20.80">
    <property type="entry name" value="Glycosidases"/>
    <property type="match status" value="1"/>
</dbReference>
<dbReference type="InterPro" id="IPR033132">
    <property type="entry name" value="GH_1_N_CS"/>
</dbReference>
<feature type="compositionally biased region" description="Basic and acidic residues" evidence="4">
    <location>
        <begin position="1"/>
        <end position="10"/>
    </location>
</feature>
<proteinExistence type="inferred from homology"/>
<dbReference type="SUPFAM" id="SSF51445">
    <property type="entry name" value="(Trans)glycosidases"/>
    <property type="match status" value="1"/>
</dbReference>
<dbReference type="AlphaFoldDB" id="A0A2N9GCB5"/>
<dbReference type="EMBL" id="OIVN01001735">
    <property type="protein sequence ID" value="SPC97100.1"/>
    <property type="molecule type" value="Genomic_DNA"/>
</dbReference>
<gene>
    <name evidence="5" type="ORF">FSB_LOCUS24982</name>
</gene>
<reference evidence="5" key="1">
    <citation type="submission" date="2018-02" db="EMBL/GenBank/DDBJ databases">
        <authorList>
            <person name="Cohen D.B."/>
            <person name="Kent A.D."/>
        </authorList>
    </citation>
    <scope>NUCLEOTIDE SEQUENCE</scope>
</reference>
<feature type="region of interest" description="Disordered" evidence="4">
    <location>
        <begin position="1"/>
        <end position="24"/>
    </location>
</feature>
<organism evidence="5">
    <name type="scientific">Fagus sylvatica</name>
    <name type="common">Beechnut</name>
    <dbReference type="NCBI Taxonomy" id="28930"/>
    <lineage>
        <taxon>Eukaryota</taxon>
        <taxon>Viridiplantae</taxon>
        <taxon>Streptophyta</taxon>
        <taxon>Embryophyta</taxon>
        <taxon>Tracheophyta</taxon>
        <taxon>Spermatophyta</taxon>
        <taxon>Magnoliopsida</taxon>
        <taxon>eudicotyledons</taxon>
        <taxon>Gunneridae</taxon>
        <taxon>Pentapetalae</taxon>
        <taxon>rosids</taxon>
        <taxon>fabids</taxon>
        <taxon>Fagales</taxon>
        <taxon>Fagaceae</taxon>
        <taxon>Fagus</taxon>
    </lineage>
</organism>
<evidence type="ECO:0000256" key="2">
    <source>
        <dbReference type="ARBA" id="ARBA00022801"/>
    </source>
</evidence>
<evidence type="ECO:0000313" key="5">
    <source>
        <dbReference type="EMBL" id="SPC97100.1"/>
    </source>
</evidence>
<dbReference type="PANTHER" id="PTHR10353">
    <property type="entry name" value="GLYCOSYL HYDROLASE"/>
    <property type="match status" value="1"/>
</dbReference>
<dbReference type="PRINTS" id="PR00131">
    <property type="entry name" value="GLHYDRLASE1"/>
</dbReference>
<evidence type="ECO:0000256" key="3">
    <source>
        <dbReference type="RuleBase" id="RU003690"/>
    </source>
</evidence>
<evidence type="ECO:0000256" key="4">
    <source>
        <dbReference type="SAM" id="MobiDB-lite"/>
    </source>
</evidence>
<comment type="similarity">
    <text evidence="1 3">Belongs to the glycosyl hydrolase 1 family.</text>
</comment>
<dbReference type="PROSITE" id="PS00653">
    <property type="entry name" value="GLYCOSYL_HYDROL_F1_2"/>
    <property type="match status" value="1"/>
</dbReference>
<dbReference type="InterPro" id="IPR001360">
    <property type="entry name" value="Glyco_hydro_1"/>
</dbReference>
<name>A0A2N9GCB5_FAGSY</name>
<dbReference type="Pfam" id="PF00232">
    <property type="entry name" value="Glyco_hydro_1"/>
    <property type="match status" value="2"/>
</dbReference>
<sequence length="537" mass="61427">MAKKELLKEYEGDDDDESLSNNKEVSRTQFPPNFVFGVATSAYQVEGACNEGGRGPSIWDAFSHTEGKIIDKSNGDLAVDQYHRYKEDIELIAKLGFGSYRFSISWSRIFPAVVKPSAKYNIGKITRMFKWVMPGKVSELLACWRRRVSSNGLGTKVNDEGITYYNNVINALLEKGIQPCITLYHWDLPLHLHETMGGWLNKQIVKYFAIYAETCFASFGDRVKTWITINEPLQTAVNGYDMGEFAPGRRQNSSIEPYLAAHHQILAHAAAVSIYRSKYKDKQGGQIGLVVDCEWAEANSEKTEDKIAAARRLDFQLGWYLDPIYFGDYPEVMHERLGDRLPKFSEEDKELIRNAIDFVGLNHYTTRFIAHITDSPEGGDFYKAQEMDRIVEWEGGEKIGEKAASEWLYVVPWGIRKVLNYIAQRYNNPPIYVTENGMDDEDNDTSPLHEMLDDKLRVVYFKTYLAAVAQAIKDGVDVRGYFAWSLLDNFEWAQGYTKRFGLVYVDYKNGLSRHPKSSAYWFLRFLKGGEGKDVKKD</sequence>
<keyword evidence="2" id="KW-0378">Hydrolase</keyword>
<dbReference type="FunFam" id="3.20.20.80:FF:000022">
    <property type="entry name" value="Beta-glucosidase 11"/>
    <property type="match status" value="1"/>
</dbReference>
<protein>
    <recommendedName>
        <fullName evidence="6">Beta-glucosidase</fullName>
    </recommendedName>
</protein>
<evidence type="ECO:0008006" key="6">
    <source>
        <dbReference type="Google" id="ProtNLM"/>
    </source>
</evidence>
<dbReference type="PANTHER" id="PTHR10353:SF310">
    <property type="entry name" value="BETA-GLUCOSIDASE 42"/>
    <property type="match status" value="1"/>
</dbReference>
<accession>A0A2N9GCB5</accession>
<dbReference type="GO" id="GO:0008422">
    <property type="term" value="F:beta-glucosidase activity"/>
    <property type="evidence" value="ECO:0007669"/>
    <property type="project" value="TreeGrafter"/>
</dbReference>
<dbReference type="InterPro" id="IPR017853">
    <property type="entry name" value="GH"/>
</dbReference>
<evidence type="ECO:0000256" key="1">
    <source>
        <dbReference type="ARBA" id="ARBA00010838"/>
    </source>
</evidence>